<dbReference type="Proteomes" id="UP000828390">
    <property type="component" value="Unassembled WGS sequence"/>
</dbReference>
<sequence>MSLEDITNIRDGGNSGKGTKRKRLSNGDIKQFHYSKPRKQFEIVFSNDTEKLAFEEKLEK</sequence>
<protein>
    <submittedName>
        <fullName evidence="2">Uncharacterized protein</fullName>
    </submittedName>
</protein>
<evidence type="ECO:0000313" key="2">
    <source>
        <dbReference type="EMBL" id="KAH3888616.1"/>
    </source>
</evidence>
<keyword evidence="3" id="KW-1185">Reference proteome</keyword>
<evidence type="ECO:0000313" key="3">
    <source>
        <dbReference type="Proteomes" id="UP000828390"/>
    </source>
</evidence>
<dbReference type="AlphaFoldDB" id="A0A9D4S1L4"/>
<comment type="caution">
    <text evidence="2">The sequence shown here is derived from an EMBL/GenBank/DDBJ whole genome shotgun (WGS) entry which is preliminary data.</text>
</comment>
<reference evidence="2" key="1">
    <citation type="journal article" date="2019" name="bioRxiv">
        <title>The Genome of the Zebra Mussel, Dreissena polymorpha: A Resource for Invasive Species Research.</title>
        <authorList>
            <person name="McCartney M.A."/>
            <person name="Auch B."/>
            <person name="Kono T."/>
            <person name="Mallez S."/>
            <person name="Zhang Y."/>
            <person name="Obille A."/>
            <person name="Becker A."/>
            <person name="Abrahante J.E."/>
            <person name="Garbe J."/>
            <person name="Badalamenti J.P."/>
            <person name="Herman A."/>
            <person name="Mangelson H."/>
            <person name="Liachko I."/>
            <person name="Sullivan S."/>
            <person name="Sone E.D."/>
            <person name="Koren S."/>
            <person name="Silverstein K.A.T."/>
            <person name="Beckman K.B."/>
            <person name="Gohl D.M."/>
        </authorList>
    </citation>
    <scope>NUCLEOTIDE SEQUENCE</scope>
    <source>
        <strain evidence="2">Duluth1</strain>
        <tissue evidence="2">Whole animal</tissue>
    </source>
</reference>
<evidence type="ECO:0000256" key="1">
    <source>
        <dbReference type="SAM" id="MobiDB-lite"/>
    </source>
</evidence>
<dbReference type="EMBL" id="JAIWYP010000001">
    <property type="protein sequence ID" value="KAH3888616.1"/>
    <property type="molecule type" value="Genomic_DNA"/>
</dbReference>
<accession>A0A9D4S1L4</accession>
<organism evidence="2 3">
    <name type="scientific">Dreissena polymorpha</name>
    <name type="common">Zebra mussel</name>
    <name type="synonym">Mytilus polymorpha</name>
    <dbReference type="NCBI Taxonomy" id="45954"/>
    <lineage>
        <taxon>Eukaryota</taxon>
        <taxon>Metazoa</taxon>
        <taxon>Spiralia</taxon>
        <taxon>Lophotrochozoa</taxon>
        <taxon>Mollusca</taxon>
        <taxon>Bivalvia</taxon>
        <taxon>Autobranchia</taxon>
        <taxon>Heteroconchia</taxon>
        <taxon>Euheterodonta</taxon>
        <taxon>Imparidentia</taxon>
        <taxon>Neoheterodontei</taxon>
        <taxon>Myida</taxon>
        <taxon>Dreissenoidea</taxon>
        <taxon>Dreissenidae</taxon>
        <taxon>Dreissena</taxon>
    </lineage>
</organism>
<proteinExistence type="predicted"/>
<reference evidence="2" key="2">
    <citation type="submission" date="2020-11" db="EMBL/GenBank/DDBJ databases">
        <authorList>
            <person name="McCartney M.A."/>
            <person name="Auch B."/>
            <person name="Kono T."/>
            <person name="Mallez S."/>
            <person name="Becker A."/>
            <person name="Gohl D.M."/>
            <person name="Silverstein K.A.T."/>
            <person name="Koren S."/>
            <person name="Bechman K.B."/>
            <person name="Herman A."/>
            <person name="Abrahante J.E."/>
            <person name="Garbe J."/>
        </authorList>
    </citation>
    <scope>NUCLEOTIDE SEQUENCE</scope>
    <source>
        <strain evidence="2">Duluth1</strain>
        <tissue evidence="2">Whole animal</tissue>
    </source>
</reference>
<gene>
    <name evidence="2" type="ORF">DPMN_012655</name>
</gene>
<feature type="region of interest" description="Disordered" evidence="1">
    <location>
        <begin position="1"/>
        <end position="31"/>
    </location>
</feature>
<name>A0A9D4S1L4_DREPO</name>